<organism evidence="1 2">
    <name type="scientific">Exiguobacterium antarcticum</name>
    <dbReference type="NCBI Taxonomy" id="132920"/>
    <lineage>
        <taxon>Bacteria</taxon>
        <taxon>Bacillati</taxon>
        <taxon>Bacillota</taxon>
        <taxon>Bacilli</taxon>
        <taxon>Bacillales</taxon>
        <taxon>Bacillales Family XII. Incertae Sedis</taxon>
        <taxon>Exiguobacterium</taxon>
    </lineage>
</organism>
<accession>A0ABT6R396</accession>
<comment type="caution">
    <text evidence="1">The sequence shown here is derived from an EMBL/GenBank/DDBJ whole genome shotgun (WGS) entry which is preliminary data.</text>
</comment>
<evidence type="ECO:0000313" key="1">
    <source>
        <dbReference type="EMBL" id="MDI3234776.1"/>
    </source>
</evidence>
<evidence type="ECO:0000313" key="2">
    <source>
        <dbReference type="Proteomes" id="UP001243286"/>
    </source>
</evidence>
<dbReference type="NCBIfam" id="NF011292">
    <property type="entry name" value="PRK14704.1"/>
    <property type="match status" value="1"/>
</dbReference>
<name>A0ABT6R396_9BACL</name>
<sequence>MQLQTLYEQVIQHPSSDEIQENANVDGKTPLAKLNRIASTAAKQMMQDLLLSAEVKQAVDDNLIYIHDADYYVTGTTTCVQLPLGRLLTTGFDMAHGTIRPAQDIRSALALAAIIMQANQNMQHGGQSYPMFDYDLAPFVEKTFQRQLKKIRVLVPKWSNRQKRAYAMSETYEMTYQACEAFIHNTNSMHSRGGGQVPFISINYGTDTSVFGRLLIRALLEATKAGLGKGETPIFPIQIFKVKAGVTFHPTDPNYDLFQLATEVTGKRLFPNFAFLDAPFNRSSSGAPEEEVAYMGCRTRVFENRQGPASVVGRGNLSFTSLNLVRLALMTQSLDRMFALVSTYTHLICEQLLERYQYQADRTVEEFTFLYQHVWLDGQTLAPSDRVEPVLRQGTLSVGFIGLAEALIVLTGHHHGEAELAHRIGQALIETMRTVVDQYGEKTGLNFSLLATPAEGLSGKFTAQDLKTFGSIDRVTDKPYYTNSFHLPVDAPVTIREKIRLEAPFHALCNGGHITYVETDGALAGNREAIEEIVRLMAASGMGYGSINHPIDRCLTCRTEQTIELKCPVCGGEEIERIRRITGYLVGTMDRWNEAKRAEEQDRVRHATATDSR</sequence>
<dbReference type="Gene3D" id="3.20.70.20">
    <property type="match status" value="1"/>
</dbReference>
<dbReference type="Pfam" id="PF13597">
    <property type="entry name" value="NRDD"/>
    <property type="match status" value="1"/>
</dbReference>
<dbReference type="PANTHER" id="PTHR21075">
    <property type="entry name" value="ANAEROBIC RIBONUCLEOSIDE-TRIPHOSPHATE REDUCTASE"/>
    <property type="match status" value="1"/>
</dbReference>
<reference evidence="1 2" key="1">
    <citation type="submission" date="2023-04" db="EMBL/GenBank/DDBJ databases">
        <title>Antarctic isolates genomes.</title>
        <authorList>
            <person name="Dimov S.G."/>
        </authorList>
    </citation>
    <scope>NUCLEOTIDE SEQUENCE [LARGE SCALE GENOMIC DNA]</scope>
    <source>
        <strain evidence="1 2">AL19</strain>
    </source>
</reference>
<dbReference type="NCBIfam" id="TIGR02487">
    <property type="entry name" value="NrdD"/>
    <property type="match status" value="1"/>
</dbReference>
<gene>
    <name evidence="1" type="ORF">QK289_07125</name>
</gene>
<dbReference type="PANTHER" id="PTHR21075:SF0">
    <property type="entry name" value="ANAEROBIC RIBONUCLEOSIDE-TRIPHOSPHATE REDUCTASE"/>
    <property type="match status" value="1"/>
</dbReference>
<dbReference type="RefSeq" id="WP_282355732.1">
    <property type="nucleotide sequence ID" value="NZ_JASBQV010000008.1"/>
</dbReference>
<dbReference type="EMBL" id="JASBQV010000008">
    <property type="protein sequence ID" value="MDI3234776.1"/>
    <property type="molecule type" value="Genomic_DNA"/>
</dbReference>
<proteinExistence type="predicted"/>
<protein>
    <submittedName>
        <fullName evidence="1">Anaerobic ribonucleoside triphosphate reductase</fullName>
    </submittedName>
</protein>
<dbReference type="SUPFAM" id="SSF51998">
    <property type="entry name" value="PFL-like glycyl radical enzymes"/>
    <property type="match status" value="1"/>
</dbReference>
<keyword evidence="2" id="KW-1185">Reference proteome</keyword>
<dbReference type="InterPro" id="IPR012833">
    <property type="entry name" value="NrdD"/>
</dbReference>
<dbReference type="Proteomes" id="UP001243286">
    <property type="component" value="Unassembled WGS sequence"/>
</dbReference>